<evidence type="ECO:0000259" key="5">
    <source>
        <dbReference type="PROSITE" id="PS50822"/>
    </source>
</evidence>
<dbReference type="CDD" id="cd02846">
    <property type="entry name" value="PAZ_argonaute_like"/>
    <property type="match status" value="1"/>
</dbReference>
<feature type="region of interest" description="Disordered" evidence="3">
    <location>
        <begin position="1"/>
        <end position="91"/>
    </location>
</feature>
<gene>
    <name evidence="6" type="ORF">PAHAL_2G059400</name>
</gene>
<dbReference type="Pfam" id="PF16487">
    <property type="entry name" value="ArgoMid"/>
    <property type="match status" value="1"/>
</dbReference>
<proteinExistence type="inferred from homology"/>
<dbReference type="Pfam" id="PF02171">
    <property type="entry name" value="Piwi"/>
    <property type="match status" value="1"/>
</dbReference>
<feature type="compositionally biased region" description="Gly residues" evidence="3">
    <location>
        <begin position="1"/>
        <end position="18"/>
    </location>
</feature>
<dbReference type="SMART" id="SM00950">
    <property type="entry name" value="Piwi"/>
    <property type="match status" value="1"/>
</dbReference>
<evidence type="ECO:0000313" key="6">
    <source>
        <dbReference type="EMBL" id="PAN09937.1"/>
    </source>
</evidence>
<dbReference type="GO" id="GO:0031047">
    <property type="term" value="P:regulatory ncRNA-mediated gene silencing"/>
    <property type="evidence" value="ECO:0007669"/>
    <property type="project" value="UniProtKB-KW"/>
</dbReference>
<dbReference type="SUPFAM" id="SSF53098">
    <property type="entry name" value="Ribonuclease H-like"/>
    <property type="match status" value="1"/>
</dbReference>
<dbReference type="InterPro" id="IPR032474">
    <property type="entry name" value="Argonaute_N"/>
</dbReference>
<dbReference type="PROSITE" id="PS50821">
    <property type="entry name" value="PAZ"/>
    <property type="match status" value="1"/>
</dbReference>
<evidence type="ECO:0000256" key="2">
    <source>
        <dbReference type="ARBA" id="ARBA00023158"/>
    </source>
</evidence>
<dbReference type="FunFam" id="3.40.50.2300:FF:000110">
    <property type="entry name" value="Argonaute 10"/>
    <property type="match status" value="1"/>
</dbReference>
<name>A0A2S3GWP1_9POAL</name>
<feature type="region of interest" description="Disordered" evidence="3">
    <location>
        <begin position="146"/>
        <end position="182"/>
    </location>
</feature>
<dbReference type="PANTHER" id="PTHR22891">
    <property type="entry name" value="EUKARYOTIC TRANSLATION INITIATION FACTOR 2C"/>
    <property type="match status" value="1"/>
</dbReference>
<evidence type="ECO:0008006" key="7">
    <source>
        <dbReference type="Google" id="ProtNLM"/>
    </source>
</evidence>
<feature type="domain" description="Piwi" evidence="5">
    <location>
        <begin position="654"/>
        <end position="959"/>
    </location>
</feature>
<reference evidence="6" key="1">
    <citation type="submission" date="2018-04" db="EMBL/GenBank/DDBJ databases">
        <title>WGS assembly of Panicum hallii.</title>
        <authorList>
            <person name="Lovell J."/>
            <person name="Jenkins J."/>
            <person name="Lowry D."/>
            <person name="Mamidi S."/>
            <person name="Sreedasyam A."/>
            <person name="Weng X."/>
            <person name="Barry K."/>
            <person name="Bonette J."/>
            <person name="Campitelli B."/>
            <person name="Daum C."/>
            <person name="Gordon S."/>
            <person name="Gould B."/>
            <person name="Lipzen A."/>
            <person name="Macqueen A."/>
            <person name="Palacio-Mejia J."/>
            <person name="Plott C."/>
            <person name="Shakirov E."/>
            <person name="Shu S."/>
            <person name="Yoshinaga Y."/>
            <person name="Zane M."/>
            <person name="Rokhsar D."/>
            <person name="Grimwood J."/>
            <person name="Schmutz J."/>
            <person name="Juenger T."/>
        </authorList>
    </citation>
    <scope>NUCLEOTIDE SEQUENCE [LARGE SCALE GENOMIC DNA]</scope>
    <source>
        <strain evidence="6">FIL2</strain>
    </source>
</reference>
<feature type="compositionally biased region" description="Pro residues" evidence="3">
    <location>
        <begin position="110"/>
        <end position="124"/>
    </location>
</feature>
<organism evidence="6">
    <name type="scientific">Panicum hallii</name>
    <dbReference type="NCBI Taxonomy" id="206008"/>
    <lineage>
        <taxon>Eukaryota</taxon>
        <taxon>Viridiplantae</taxon>
        <taxon>Streptophyta</taxon>
        <taxon>Embryophyta</taxon>
        <taxon>Tracheophyta</taxon>
        <taxon>Spermatophyta</taxon>
        <taxon>Magnoliopsida</taxon>
        <taxon>Liliopsida</taxon>
        <taxon>Poales</taxon>
        <taxon>Poaceae</taxon>
        <taxon>PACMAD clade</taxon>
        <taxon>Panicoideae</taxon>
        <taxon>Panicodae</taxon>
        <taxon>Paniceae</taxon>
        <taxon>Panicinae</taxon>
        <taxon>Panicum</taxon>
        <taxon>Panicum sect. Panicum</taxon>
    </lineage>
</organism>
<dbReference type="InterPro" id="IPR032473">
    <property type="entry name" value="Argonaute_Mid_dom"/>
</dbReference>
<dbReference type="InterPro" id="IPR045246">
    <property type="entry name" value="Piwi_ago-like"/>
</dbReference>
<dbReference type="Gene3D" id="2.170.260.10">
    <property type="entry name" value="paz domain"/>
    <property type="match status" value="1"/>
</dbReference>
<dbReference type="SUPFAM" id="SSF101690">
    <property type="entry name" value="PAZ domain"/>
    <property type="match status" value="1"/>
</dbReference>
<sequence>MASRGAGGGAGGRGPGGRGGERVGRVGGGGAGGHQQSHGSGGGAGHQQPYSRGDGGGRGAGGYPQQPLGRREGAASGRGGVGAAPVRPAAPRPVAPVAIPAAAASTSARPPAPTSGPAPAPPAPASTAAATDLARGMVRLAVAGADPAAPPAPAARSAPAQQPPAAPPVSNKGIPHPARPGFGTVGRRVVVRANHFLVEVADNDICHYNVSISPQPKARRLNRVLLSELIKVHGATSLAHKMPAYDGSMSMYTAGELPFKSMDFVVKLGHQEIEYKVTIRYAARANLYHLQQFLDGQQRDSPHDTIQALDVVMRESPSLNYVTVSRSFFSKQFGAAKDIGDGLECWRGYYQSLRPTQMGLSLNIDTCSTSFYKSIPAVQFVKECLLVTNPTQPFWDRDRLKIKKALRGVRVETTHQQGKRSIYKITGITSVPLEQLSFPCNDGTLTVVQYFKQRYKYQLQYTAWPCLQSGNDSKPIYLPMEVCEIIEGQKYSRKLSDTQVASILKATCKRPQERENNIIHMVGHNNYSADRLAQVFGITVANQMANVQARVLPPPLLKYHESERDKTVAPSIGQWNMINKKMVNGGTVHSWTCLSFSRLPRHVVDRICDGLVQMCNSIGMVFNPRSVIEVQSASPNHIEAALRDVHTRAPNLQLLIVILPDVSGHYGKIKRLRETELDIVSQCINPKPDKNKQYFENVALKVNVKVGGCNTVLERAFEPRGIPFVSDVPTIIFGADVTHPVAGEDSSASIAAPQVTTYKALVSAQAHRQEIIQNLFWTATDPEKGTPVNGGMIRELLSSFYKRTGRKPERIIFYRDGISEGQFSHVLLHEMDAIRKALTFVIVQKRHHTRLFPEVHGSRDLTDKSGNILVRIELWLAGFTTPLPNPCWLGGQCILGRSPLPAKYERTVVDTSICHPNEFDFYLCSHAGIQGTSRPAHYHVLYDENCFSADALQMLTNNLFPPAYYAHLAPFRKRYYDVQAEGTNGASVVSGGPAALRHLPQIKDKVKEVMFFC</sequence>
<dbReference type="Gramene" id="PAN09937">
    <property type="protein sequence ID" value="PAN09937"/>
    <property type="gene ID" value="PAHAL_2G059400"/>
</dbReference>
<feature type="region of interest" description="Disordered" evidence="3">
    <location>
        <begin position="105"/>
        <end position="128"/>
    </location>
</feature>
<dbReference type="InterPro" id="IPR036085">
    <property type="entry name" value="PAZ_dom_sf"/>
</dbReference>
<dbReference type="InterPro" id="IPR003100">
    <property type="entry name" value="PAZ_dom"/>
</dbReference>
<dbReference type="AlphaFoldDB" id="A0A2S3GWP1"/>
<evidence type="ECO:0000256" key="3">
    <source>
        <dbReference type="SAM" id="MobiDB-lite"/>
    </source>
</evidence>
<dbReference type="InterPro" id="IPR003165">
    <property type="entry name" value="Piwi"/>
</dbReference>
<dbReference type="SMART" id="SM00949">
    <property type="entry name" value="PAZ"/>
    <property type="match status" value="1"/>
</dbReference>
<dbReference type="InterPro" id="IPR036397">
    <property type="entry name" value="RNaseH_sf"/>
</dbReference>
<dbReference type="EMBL" id="CM008047">
    <property type="protein sequence ID" value="PAN09937.1"/>
    <property type="molecule type" value="Genomic_DNA"/>
</dbReference>
<dbReference type="Gene3D" id="3.30.420.10">
    <property type="entry name" value="Ribonuclease H-like superfamily/Ribonuclease H"/>
    <property type="match status" value="1"/>
</dbReference>
<dbReference type="PROSITE" id="PS50822">
    <property type="entry name" value="PIWI"/>
    <property type="match status" value="1"/>
</dbReference>
<dbReference type="Proteomes" id="UP000243499">
    <property type="component" value="Chromosome 2"/>
</dbReference>
<feature type="compositionally biased region" description="Gly residues" evidence="3">
    <location>
        <begin position="25"/>
        <end position="45"/>
    </location>
</feature>
<dbReference type="InterPro" id="IPR014811">
    <property type="entry name" value="ArgoL1"/>
</dbReference>
<feature type="compositionally biased region" description="Gly residues" evidence="3">
    <location>
        <begin position="53"/>
        <end position="62"/>
    </location>
</feature>
<comment type="similarity">
    <text evidence="1">Belongs to the argonaute family. Ago subfamily.</text>
</comment>
<dbReference type="Pfam" id="PF16486">
    <property type="entry name" value="ArgoN"/>
    <property type="match status" value="1"/>
</dbReference>
<dbReference type="SMART" id="SM01163">
    <property type="entry name" value="DUF1785"/>
    <property type="match status" value="1"/>
</dbReference>
<evidence type="ECO:0000256" key="1">
    <source>
        <dbReference type="ARBA" id="ARBA00008201"/>
    </source>
</evidence>
<protein>
    <recommendedName>
        <fullName evidence="7">Piwi domain-containing protein</fullName>
    </recommendedName>
</protein>
<feature type="domain" description="PAZ" evidence="4">
    <location>
        <begin position="376"/>
        <end position="487"/>
    </location>
</feature>
<dbReference type="CDD" id="cd04657">
    <property type="entry name" value="Piwi_ago-like"/>
    <property type="match status" value="1"/>
</dbReference>
<evidence type="ECO:0000259" key="4">
    <source>
        <dbReference type="PROSITE" id="PS50821"/>
    </source>
</evidence>
<dbReference type="Pfam" id="PF08699">
    <property type="entry name" value="ArgoL1"/>
    <property type="match status" value="1"/>
</dbReference>
<keyword evidence="2" id="KW-0943">RNA-mediated gene silencing</keyword>
<dbReference type="GO" id="GO:0003723">
    <property type="term" value="F:RNA binding"/>
    <property type="evidence" value="ECO:0007669"/>
    <property type="project" value="InterPro"/>
</dbReference>
<dbReference type="Gene3D" id="3.40.50.2300">
    <property type="match status" value="1"/>
</dbReference>
<dbReference type="InterPro" id="IPR012337">
    <property type="entry name" value="RNaseH-like_sf"/>
</dbReference>
<dbReference type="Pfam" id="PF02170">
    <property type="entry name" value="PAZ"/>
    <property type="match status" value="1"/>
</dbReference>
<dbReference type="InterPro" id="IPR032472">
    <property type="entry name" value="ArgoL2"/>
</dbReference>
<dbReference type="Pfam" id="PF16488">
    <property type="entry name" value="ArgoL2"/>
    <property type="match status" value="1"/>
</dbReference>
<accession>A0A2S3GWP1</accession>